<gene>
    <name evidence="13" type="primary">ruvC</name>
    <name evidence="15" type="ORF">COW99_03270</name>
</gene>
<dbReference type="Gene3D" id="3.30.420.10">
    <property type="entry name" value="Ribonuclease H-like superfamily/Ribonuclease H"/>
    <property type="match status" value="1"/>
</dbReference>
<dbReference type="InterPro" id="IPR020563">
    <property type="entry name" value="X-over_junc_endoDNase_Mg_BS"/>
</dbReference>
<dbReference type="Proteomes" id="UP000231246">
    <property type="component" value="Unassembled WGS sequence"/>
</dbReference>
<keyword evidence="7 13" id="KW-0378">Hydrolase</keyword>
<evidence type="ECO:0000256" key="1">
    <source>
        <dbReference type="ARBA" id="ARBA00009518"/>
    </source>
</evidence>
<dbReference type="GO" id="GO:0048476">
    <property type="term" value="C:Holliday junction resolvase complex"/>
    <property type="evidence" value="ECO:0007669"/>
    <property type="project" value="UniProtKB-UniRule"/>
</dbReference>
<evidence type="ECO:0000256" key="14">
    <source>
        <dbReference type="NCBIfam" id="TIGR00228"/>
    </source>
</evidence>
<dbReference type="PANTHER" id="PTHR30194">
    <property type="entry name" value="CROSSOVER JUNCTION ENDODEOXYRIBONUCLEASE RUVC"/>
    <property type="match status" value="1"/>
</dbReference>
<dbReference type="InterPro" id="IPR012337">
    <property type="entry name" value="RNaseH-like_sf"/>
</dbReference>
<keyword evidence="8 13" id="KW-0460">Magnesium</keyword>
<evidence type="ECO:0000256" key="10">
    <source>
        <dbReference type="ARBA" id="ARBA00023172"/>
    </source>
</evidence>
<feature type="binding site" evidence="13">
    <location>
        <position position="68"/>
    </location>
    <ligand>
        <name>Mg(2+)</name>
        <dbReference type="ChEBI" id="CHEBI:18420"/>
        <label>2</label>
    </ligand>
</feature>
<evidence type="ECO:0000256" key="6">
    <source>
        <dbReference type="ARBA" id="ARBA00022763"/>
    </source>
</evidence>
<feature type="binding site" evidence="13">
    <location>
        <position position="141"/>
    </location>
    <ligand>
        <name>Mg(2+)</name>
        <dbReference type="ChEBI" id="CHEBI:18420"/>
        <label>1</label>
    </ligand>
</feature>
<dbReference type="EC" id="3.1.21.10" evidence="13 14"/>
<evidence type="ECO:0000256" key="13">
    <source>
        <dbReference type="HAMAP-Rule" id="MF_00034"/>
    </source>
</evidence>
<comment type="catalytic activity">
    <reaction evidence="12 13">
        <text>Endonucleolytic cleavage at a junction such as a reciprocal single-stranded crossover between two homologous DNA duplexes (Holliday junction).</text>
        <dbReference type="EC" id="3.1.21.10"/>
    </reaction>
</comment>
<reference evidence="15 16" key="1">
    <citation type="submission" date="2017-09" db="EMBL/GenBank/DDBJ databases">
        <title>Depth-based differentiation of microbial function through sediment-hosted aquifers and enrichment of novel symbionts in the deep terrestrial subsurface.</title>
        <authorList>
            <person name="Probst A.J."/>
            <person name="Ladd B."/>
            <person name="Jarett J.K."/>
            <person name="Geller-Mcgrath D.E."/>
            <person name="Sieber C.M."/>
            <person name="Emerson J.B."/>
            <person name="Anantharaman K."/>
            <person name="Thomas B.C."/>
            <person name="Malmstrom R."/>
            <person name="Stieglmeier M."/>
            <person name="Klingl A."/>
            <person name="Woyke T."/>
            <person name="Ryan C.M."/>
            <person name="Banfield J.F."/>
        </authorList>
    </citation>
    <scope>NUCLEOTIDE SEQUENCE [LARGE SCALE GENOMIC DNA]</scope>
    <source>
        <strain evidence="15">CG22_combo_CG10-13_8_21_14_all_38_20</strain>
    </source>
</reference>
<comment type="similarity">
    <text evidence="1 13">Belongs to the RuvC family.</text>
</comment>
<comment type="cofactor">
    <cofactor evidence="13">
        <name>Mg(2+)</name>
        <dbReference type="ChEBI" id="CHEBI:18420"/>
    </cofactor>
    <text evidence="13">Binds 2 Mg(2+) ion per subunit.</text>
</comment>
<evidence type="ECO:0000256" key="5">
    <source>
        <dbReference type="ARBA" id="ARBA00022759"/>
    </source>
</evidence>
<dbReference type="CDD" id="cd16962">
    <property type="entry name" value="RuvC"/>
    <property type="match status" value="1"/>
</dbReference>
<keyword evidence="10 13" id="KW-0233">DNA recombination</keyword>
<evidence type="ECO:0000256" key="9">
    <source>
        <dbReference type="ARBA" id="ARBA00023125"/>
    </source>
</evidence>
<evidence type="ECO:0000256" key="8">
    <source>
        <dbReference type="ARBA" id="ARBA00022842"/>
    </source>
</evidence>
<feature type="active site" evidence="13">
    <location>
        <position position="68"/>
    </location>
</feature>
<feature type="binding site" evidence="13">
    <location>
        <position position="7"/>
    </location>
    <ligand>
        <name>Mg(2+)</name>
        <dbReference type="ChEBI" id="CHEBI:18420"/>
        <label>1</label>
    </ligand>
</feature>
<dbReference type="SUPFAM" id="SSF53098">
    <property type="entry name" value="Ribonuclease H-like"/>
    <property type="match status" value="1"/>
</dbReference>
<name>A0A2H0BVC5_9BACT</name>
<keyword evidence="4 13" id="KW-0479">Metal-binding</keyword>
<dbReference type="NCBIfam" id="NF000711">
    <property type="entry name" value="PRK00039.2-1"/>
    <property type="match status" value="1"/>
</dbReference>
<evidence type="ECO:0000313" key="15">
    <source>
        <dbReference type="EMBL" id="PIP61636.1"/>
    </source>
</evidence>
<evidence type="ECO:0000256" key="2">
    <source>
        <dbReference type="ARBA" id="ARBA00022490"/>
    </source>
</evidence>
<keyword evidence="3 13" id="KW-0540">Nuclease</keyword>
<dbReference type="PROSITE" id="PS01321">
    <property type="entry name" value="RUVC"/>
    <property type="match status" value="1"/>
</dbReference>
<keyword evidence="9 13" id="KW-0238">DNA-binding</keyword>
<dbReference type="PRINTS" id="PR00696">
    <property type="entry name" value="RSOLVASERUVC"/>
</dbReference>
<protein>
    <recommendedName>
        <fullName evidence="13 14">Crossover junction endodeoxyribonuclease RuvC</fullName>
        <ecNumber evidence="13 14">3.1.21.10</ecNumber>
    </recommendedName>
    <alternativeName>
        <fullName evidence="13">Holliday junction nuclease RuvC</fullName>
    </alternativeName>
    <alternativeName>
        <fullName evidence="13">Holliday junction resolvase RuvC</fullName>
    </alternativeName>
</protein>
<evidence type="ECO:0000313" key="16">
    <source>
        <dbReference type="Proteomes" id="UP000231246"/>
    </source>
</evidence>
<dbReference type="GO" id="GO:0006310">
    <property type="term" value="P:DNA recombination"/>
    <property type="evidence" value="ECO:0007669"/>
    <property type="project" value="UniProtKB-UniRule"/>
</dbReference>
<dbReference type="HAMAP" id="MF_00034">
    <property type="entry name" value="RuvC"/>
    <property type="match status" value="1"/>
</dbReference>
<dbReference type="InterPro" id="IPR002176">
    <property type="entry name" value="X-over_junc_endoDNase_RuvC"/>
</dbReference>
<sequence length="161" mass="17206">MLVLGIDPGIGKVGYAIVEKINAADQKLITYGCLTTPTKTPVSDRLVILHKKLEEIISKYKPGLLIIEKLFFNTNVTTAITVGQAMGVIMLTGAQAGLSIVEVTPLQVKSTLTGYGRAEKGQVQRMVMAQLGLKNKPTPDDAADAIAVALCYCLTNYALRG</sequence>
<keyword evidence="11 13" id="KW-0234">DNA repair</keyword>
<evidence type="ECO:0000256" key="11">
    <source>
        <dbReference type="ARBA" id="ARBA00023204"/>
    </source>
</evidence>
<feature type="active site" evidence="13">
    <location>
        <position position="141"/>
    </location>
</feature>
<keyword evidence="2 13" id="KW-0963">Cytoplasm</keyword>
<evidence type="ECO:0000256" key="12">
    <source>
        <dbReference type="ARBA" id="ARBA00029354"/>
    </source>
</evidence>
<comment type="subcellular location">
    <subcellularLocation>
        <location evidence="13">Cytoplasm</location>
    </subcellularLocation>
</comment>
<evidence type="ECO:0000256" key="3">
    <source>
        <dbReference type="ARBA" id="ARBA00022722"/>
    </source>
</evidence>
<accession>A0A2H0BVC5</accession>
<dbReference type="EMBL" id="PCTA01000022">
    <property type="protein sequence ID" value="PIP61636.1"/>
    <property type="molecule type" value="Genomic_DNA"/>
</dbReference>
<comment type="caution">
    <text evidence="15">The sequence shown here is derived from an EMBL/GenBank/DDBJ whole genome shotgun (WGS) entry which is preliminary data.</text>
</comment>
<dbReference type="NCBIfam" id="TIGR00228">
    <property type="entry name" value="ruvC"/>
    <property type="match status" value="1"/>
</dbReference>
<evidence type="ECO:0000256" key="4">
    <source>
        <dbReference type="ARBA" id="ARBA00022723"/>
    </source>
</evidence>
<keyword evidence="5 13" id="KW-0255">Endonuclease</keyword>
<dbReference type="AlphaFoldDB" id="A0A2H0BVC5"/>
<dbReference type="InterPro" id="IPR036397">
    <property type="entry name" value="RNaseH_sf"/>
</dbReference>
<dbReference type="GO" id="GO:0005737">
    <property type="term" value="C:cytoplasm"/>
    <property type="evidence" value="ECO:0007669"/>
    <property type="project" value="UniProtKB-SubCell"/>
</dbReference>
<comment type="subunit">
    <text evidence="13">Homodimer which binds Holliday junction (HJ) DNA. The HJ becomes 2-fold symmetrical on binding to RuvC with unstacked arms; it has a different conformation from HJ DNA in complex with RuvA. In the full resolvosome a probable DNA-RuvA(4)-RuvB(12)-RuvC(2) complex forms which resolves the HJ.</text>
</comment>
<dbReference type="GO" id="GO:0008821">
    <property type="term" value="F:crossover junction DNA endonuclease activity"/>
    <property type="evidence" value="ECO:0007669"/>
    <property type="project" value="UniProtKB-UniRule"/>
</dbReference>
<organism evidence="15 16">
    <name type="scientific">Candidatus Roizmanbacteria bacterium CG22_combo_CG10-13_8_21_14_all_38_20</name>
    <dbReference type="NCBI Taxonomy" id="1974862"/>
    <lineage>
        <taxon>Bacteria</taxon>
        <taxon>Candidatus Roizmaniibacteriota</taxon>
    </lineage>
</organism>
<dbReference type="GO" id="GO:0003677">
    <property type="term" value="F:DNA binding"/>
    <property type="evidence" value="ECO:0007669"/>
    <property type="project" value="UniProtKB-KW"/>
</dbReference>
<comment type="function">
    <text evidence="13">The RuvA-RuvB-RuvC complex processes Holliday junction (HJ) DNA during genetic recombination and DNA repair. Endonuclease that resolves HJ intermediates. Cleaves cruciform DNA by making single-stranded nicks across the HJ at symmetrical positions within the homologous arms, yielding a 5'-phosphate and a 3'-hydroxyl group; requires a central core of homology in the junction. The consensus cleavage sequence is 5'-(A/T)TT(C/G)-3'. Cleavage occurs on the 3'-side of the TT dinucleotide at the point of strand exchange. HJ branch migration catalyzed by RuvA-RuvB allows RuvC to scan DNA until it finds its consensus sequence, where it cleaves and resolves the cruciform DNA.</text>
</comment>
<keyword evidence="6 13" id="KW-0227">DNA damage</keyword>
<dbReference type="GO" id="GO:0000287">
    <property type="term" value="F:magnesium ion binding"/>
    <property type="evidence" value="ECO:0007669"/>
    <property type="project" value="UniProtKB-UniRule"/>
</dbReference>
<dbReference type="FunFam" id="3.30.420.10:FF:000002">
    <property type="entry name" value="Crossover junction endodeoxyribonuclease RuvC"/>
    <property type="match status" value="1"/>
</dbReference>
<evidence type="ECO:0000256" key="7">
    <source>
        <dbReference type="ARBA" id="ARBA00022801"/>
    </source>
</evidence>
<dbReference type="GO" id="GO:0006281">
    <property type="term" value="P:DNA repair"/>
    <property type="evidence" value="ECO:0007669"/>
    <property type="project" value="UniProtKB-UniRule"/>
</dbReference>
<feature type="active site" evidence="13">
    <location>
        <position position="7"/>
    </location>
</feature>
<dbReference type="PANTHER" id="PTHR30194:SF3">
    <property type="entry name" value="CROSSOVER JUNCTION ENDODEOXYRIBONUCLEASE RUVC"/>
    <property type="match status" value="1"/>
</dbReference>
<dbReference type="Pfam" id="PF02075">
    <property type="entry name" value="RuvC"/>
    <property type="match status" value="1"/>
</dbReference>
<proteinExistence type="inferred from homology"/>